<name>A0A9P0HQ69_NEZVI</name>
<reference evidence="2" key="1">
    <citation type="submission" date="2022-01" db="EMBL/GenBank/DDBJ databases">
        <authorList>
            <person name="King R."/>
        </authorList>
    </citation>
    <scope>NUCLEOTIDE SEQUENCE</scope>
</reference>
<keyword evidence="3" id="KW-1185">Reference proteome</keyword>
<evidence type="ECO:0000313" key="2">
    <source>
        <dbReference type="EMBL" id="CAH1405844.1"/>
    </source>
</evidence>
<proteinExistence type="predicted"/>
<gene>
    <name evidence="2" type="ORF">NEZAVI_LOCUS13926</name>
</gene>
<dbReference type="AlphaFoldDB" id="A0A9P0HQ69"/>
<evidence type="ECO:0000256" key="1">
    <source>
        <dbReference type="SAM" id="MobiDB-lite"/>
    </source>
</evidence>
<feature type="region of interest" description="Disordered" evidence="1">
    <location>
        <begin position="1"/>
        <end position="30"/>
    </location>
</feature>
<dbReference type="EMBL" id="OV725082">
    <property type="protein sequence ID" value="CAH1405844.1"/>
    <property type="molecule type" value="Genomic_DNA"/>
</dbReference>
<evidence type="ECO:0000313" key="3">
    <source>
        <dbReference type="Proteomes" id="UP001152798"/>
    </source>
</evidence>
<sequence>MVVGPPGAGYPLECKRDRPGTTYRTPFPGVERLPEVKGYQDHGQSGRNGSPGIFQGKEVSATALFFLQFANRCI</sequence>
<accession>A0A9P0HQ69</accession>
<organism evidence="2 3">
    <name type="scientific">Nezara viridula</name>
    <name type="common">Southern green stink bug</name>
    <name type="synonym">Cimex viridulus</name>
    <dbReference type="NCBI Taxonomy" id="85310"/>
    <lineage>
        <taxon>Eukaryota</taxon>
        <taxon>Metazoa</taxon>
        <taxon>Ecdysozoa</taxon>
        <taxon>Arthropoda</taxon>
        <taxon>Hexapoda</taxon>
        <taxon>Insecta</taxon>
        <taxon>Pterygota</taxon>
        <taxon>Neoptera</taxon>
        <taxon>Paraneoptera</taxon>
        <taxon>Hemiptera</taxon>
        <taxon>Heteroptera</taxon>
        <taxon>Panheteroptera</taxon>
        <taxon>Pentatomomorpha</taxon>
        <taxon>Pentatomoidea</taxon>
        <taxon>Pentatomidae</taxon>
        <taxon>Pentatominae</taxon>
        <taxon>Nezara</taxon>
    </lineage>
</organism>
<dbReference type="Proteomes" id="UP001152798">
    <property type="component" value="Chromosome 6"/>
</dbReference>
<protein>
    <submittedName>
        <fullName evidence="2">Uncharacterized protein</fullName>
    </submittedName>
</protein>